<proteinExistence type="predicted"/>
<name>A0A5J5JEN9_9MICO</name>
<dbReference type="Pfam" id="PF11292">
    <property type="entry name" value="DUF3093"/>
    <property type="match status" value="1"/>
</dbReference>
<protein>
    <submittedName>
        <fullName evidence="1">DUF3093 domain-containing protein</fullName>
    </submittedName>
</protein>
<evidence type="ECO:0000313" key="2">
    <source>
        <dbReference type="Proteomes" id="UP000325516"/>
    </source>
</evidence>
<dbReference type="InterPro" id="IPR021443">
    <property type="entry name" value="DUF3093"/>
</dbReference>
<sequence length="163" mass="17379">MQMGRCSIRGAITYRERLSPSLWVLVAAAVCGPMAALVLTPVDRTVALIVGAVVGIGVVVGLIALSPVVEVRDGVLYAGPAHIDADLLGEPVPATHEEARQARGAQIDRRAWMLLRGGIDGVVTVPVTDPDDPTPAWVISTRTPERLSAAIRRAQVRPRTPRR</sequence>
<dbReference type="AlphaFoldDB" id="A0A5J5JEN9"/>
<accession>A0A5J6L8G1</accession>
<dbReference type="Proteomes" id="UP000325516">
    <property type="component" value="Chromosome"/>
</dbReference>
<dbReference type="KEGG" id="mlz:F6J85_08745"/>
<gene>
    <name evidence="1" type="ORF">F6J85_08745</name>
</gene>
<accession>A0A5J5JEN9</accession>
<reference evidence="2" key="1">
    <citation type="submission" date="2019-09" db="EMBL/GenBank/DDBJ databases">
        <title>Mumia zhuanghuii sp. nov. isolated from the intestinal contents of plateau pika (Ochotona curzoniae) in the Qinghai-Tibet plateau of China.</title>
        <authorList>
            <person name="Tian Z."/>
        </authorList>
    </citation>
    <scope>NUCLEOTIDE SEQUENCE [LARGE SCALE GENOMIC DNA]</scope>
    <source>
        <strain evidence="2">L-031</strain>
    </source>
</reference>
<evidence type="ECO:0000313" key="1">
    <source>
        <dbReference type="EMBL" id="QEW04854.1"/>
    </source>
</evidence>
<dbReference type="EMBL" id="CP044232">
    <property type="protein sequence ID" value="QEW04854.1"/>
    <property type="molecule type" value="Genomic_DNA"/>
</dbReference>
<keyword evidence="2" id="KW-1185">Reference proteome</keyword>
<organism evidence="1 2">
    <name type="scientific">Microbacterium lushaniae</name>
    <dbReference type="NCBI Taxonomy" id="2614639"/>
    <lineage>
        <taxon>Bacteria</taxon>
        <taxon>Bacillati</taxon>
        <taxon>Actinomycetota</taxon>
        <taxon>Actinomycetes</taxon>
        <taxon>Micrococcales</taxon>
        <taxon>Microbacteriaceae</taxon>
        <taxon>Microbacterium</taxon>
    </lineage>
</organism>